<reference evidence="3" key="1">
    <citation type="submission" date="2022-03" db="EMBL/GenBank/DDBJ databases">
        <authorList>
            <person name="Woo C.Y."/>
        </authorList>
    </citation>
    <scope>NUCLEOTIDE SEQUENCE</scope>
    <source>
        <strain evidence="3">CYS-02</strain>
    </source>
</reference>
<evidence type="ECO:0000259" key="2">
    <source>
        <dbReference type="Pfam" id="PF13386"/>
    </source>
</evidence>
<feature type="transmembrane region" description="Helical" evidence="1">
    <location>
        <begin position="81"/>
        <end position="100"/>
    </location>
</feature>
<keyword evidence="1" id="KW-0472">Membrane</keyword>
<gene>
    <name evidence="3" type="ORF">MMF98_06730</name>
</gene>
<proteinExistence type="predicted"/>
<keyword evidence="1" id="KW-1133">Transmembrane helix</keyword>
<dbReference type="InterPro" id="IPR039447">
    <property type="entry name" value="UreH-like_TM_dom"/>
</dbReference>
<evidence type="ECO:0000313" key="4">
    <source>
        <dbReference type="Proteomes" id="UP001139447"/>
    </source>
</evidence>
<keyword evidence="1" id="KW-0812">Transmembrane</keyword>
<dbReference type="PANTHER" id="PTHR42208">
    <property type="entry name" value="HEAVY METAL TRANSPORTER-RELATED"/>
    <property type="match status" value="1"/>
</dbReference>
<comment type="caution">
    <text evidence="3">The sequence shown here is derived from an EMBL/GenBank/DDBJ whole genome shotgun (WGS) entry which is preliminary data.</text>
</comment>
<dbReference type="AlphaFoldDB" id="A0A9X1VW12"/>
<dbReference type="Pfam" id="PF13386">
    <property type="entry name" value="DsbD_2"/>
    <property type="match status" value="1"/>
</dbReference>
<dbReference type="Proteomes" id="UP001139447">
    <property type="component" value="Unassembled WGS sequence"/>
</dbReference>
<sequence length="235" mass="23687">MLAGLAATALLMGLAGGPHCVAMCGAACGGVARLDARSTARGLMLFQAGRMAGYCALGALAAASVQAMGWLGTQVAALRPVWTLFHVAALLLGLVMLWQARQPAWIGGTGRRIWAAARSRVGTAGATGGRVPGGALAAGFGALWALMPCGLLYSALLVAALSGSALQGAGVMALFALGSGAMLAAGPWLWQRLRGRGAGQGAWGVRLAGLALAVLSAWAIWMGLVEQTAPWCLTH</sequence>
<feature type="transmembrane region" description="Helical" evidence="1">
    <location>
        <begin position="171"/>
        <end position="190"/>
    </location>
</feature>
<keyword evidence="4" id="KW-1185">Reference proteome</keyword>
<feature type="domain" description="Urease accessory protein UreH-like transmembrane" evidence="2">
    <location>
        <begin position="8"/>
        <end position="218"/>
    </location>
</feature>
<feature type="transmembrane region" description="Helical" evidence="1">
    <location>
        <begin position="135"/>
        <end position="159"/>
    </location>
</feature>
<feature type="transmembrane region" description="Helical" evidence="1">
    <location>
        <begin position="50"/>
        <end position="69"/>
    </location>
</feature>
<dbReference type="PANTHER" id="PTHR42208:SF1">
    <property type="entry name" value="HEAVY METAL TRANSPORTER"/>
    <property type="match status" value="1"/>
</dbReference>
<protein>
    <submittedName>
        <fullName evidence="3">Sulfite exporter TauE/SafE family protein</fullName>
    </submittedName>
</protein>
<accession>A0A9X1VW12</accession>
<evidence type="ECO:0000313" key="3">
    <source>
        <dbReference type="EMBL" id="MCJ0762902.1"/>
    </source>
</evidence>
<organism evidence="3 4">
    <name type="scientific">Variovorax terrae</name>
    <dbReference type="NCBI Taxonomy" id="2923278"/>
    <lineage>
        <taxon>Bacteria</taxon>
        <taxon>Pseudomonadati</taxon>
        <taxon>Pseudomonadota</taxon>
        <taxon>Betaproteobacteria</taxon>
        <taxon>Burkholderiales</taxon>
        <taxon>Comamonadaceae</taxon>
        <taxon>Variovorax</taxon>
    </lineage>
</organism>
<evidence type="ECO:0000256" key="1">
    <source>
        <dbReference type="SAM" id="Phobius"/>
    </source>
</evidence>
<name>A0A9X1VW12_9BURK</name>
<dbReference type="EMBL" id="JALGBI010000001">
    <property type="protein sequence ID" value="MCJ0762902.1"/>
    <property type="molecule type" value="Genomic_DNA"/>
</dbReference>
<dbReference type="RefSeq" id="WP_243305469.1">
    <property type="nucleotide sequence ID" value="NZ_JALGBI010000001.1"/>
</dbReference>
<feature type="transmembrane region" description="Helical" evidence="1">
    <location>
        <begin position="202"/>
        <end position="221"/>
    </location>
</feature>